<proteinExistence type="predicted"/>
<dbReference type="EMBL" id="MCHY01000011">
    <property type="protein sequence ID" value="RKD21723.1"/>
    <property type="molecule type" value="Genomic_DNA"/>
</dbReference>
<dbReference type="AlphaFoldDB" id="A0A419SEI9"/>
<dbReference type="SUPFAM" id="SSF46785">
    <property type="entry name" value="Winged helix' DNA-binding domain"/>
    <property type="match status" value="1"/>
</dbReference>
<dbReference type="GO" id="GO:0003700">
    <property type="term" value="F:DNA-binding transcription factor activity"/>
    <property type="evidence" value="ECO:0007669"/>
    <property type="project" value="InterPro"/>
</dbReference>
<dbReference type="InterPro" id="IPR011991">
    <property type="entry name" value="ArsR-like_HTH"/>
</dbReference>
<reference evidence="5 6" key="1">
    <citation type="submission" date="2016-08" db="EMBL/GenBank/DDBJ databases">
        <title>Novel Firmicute Genomes.</title>
        <authorList>
            <person name="Poppleton D.I."/>
            <person name="Gribaldo S."/>
        </authorList>
    </citation>
    <scope>NUCLEOTIDE SEQUENCE [LARGE SCALE GENOMIC DNA]</scope>
    <source>
        <strain evidence="5 6">RAOx-1</strain>
    </source>
</reference>
<evidence type="ECO:0000259" key="4">
    <source>
        <dbReference type="PROSITE" id="PS51000"/>
    </source>
</evidence>
<comment type="caution">
    <text evidence="5">The sequence shown here is derived from an EMBL/GenBank/DDBJ whole genome shotgun (WGS) entry which is preliminary data.</text>
</comment>
<dbReference type="Proteomes" id="UP000284219">
    <property type="component" value="Unassembled WGS sequence"/>
</dbReference>
<dbReference type="RefSeq" id="WP_120190837.1">
    <property type="nucleotide sequence ID" value="NZ_MCHY01000011.1"/>
</dbReference>
<accession>A0A419SEI9</accession>
<organism evidence="5 6">
    <name type="scientific">Ammoniphilus oxalaticus</name>
    <dbReference type="NCBI Taxonomy" id="66863"/>
    <lineage>
        <taxon>Bacteria</taxon>
        <taxon>Bacillati</taxon>
        <taxon>Bacillota</taxon>
        <taxon>Bacilli</taxon>
        <taxon>Bacillales</taxon>
        <taxon>Paenibacillaceae</taxon>
        <taxon>Aneurinibacillus group</taxon>
        <taxon>Ammoniphilus</taxon>
    </lineage>
</organism>
<dbReference type="Pfam" id="PF01022">
    <property type="entry name" value="HTH_5"/>
    <property type="match status" value="1"/>
</dbReference>
<dbReference type="PANTHER" id="PTHR38600">
    <property type="entry name" value="TRANSCRIPTIONAL REGULATORY PROTEIN"/>
    <property type="match status" value="1"/>
</dbReference>
<dbReference type="InterPro" id="IPR036388">
    <property type="entry name" value="WH-like_DNA-bd_sf"/>
</dbReference>
<dbReference type="CDD" id="cd00090">
    <property type="entry name" value="HTH_ARSR"/>
    <property type="match status" value="1"/>
</dbReference>
<evidence type="ECO:0000313" key="6">
    <source>
        <dbReference type="Proteomes" id="UP000284219"/>
    </source>
</evidence>
<dbReference type="GO" id="GO:0003677">
    <property type="term" value="F:DNA binding"/>
    <property type="evidence" value="ECO:0007669"/>
    <property type="project" value="UniProtKB-KW"/>
</dbReference>
<evidence type="ECO:0000256" key="1">
    <source>
        <dbReference type="ARBA" id="ARBA00023015"/>
    </source>
</evidence>
<keyword evidence="6" id="KW-1185">Reference proteome</keyword>
<protein>
    <submittedName>
        <fullName evidence="5">Transcriptional regulator</fullName>
    </submittedName>
</protein>
<evidence type="ECO:0000256" key="2">
    <source>
        <dbReference type="ARBA" id="ARBA00023125"/>
    </source>
</evidence>
<dbReference type="OrthoDB" id="155998at2"/>
<dbReference type="InterPro" id="IPR036390">
    <property type="entry name" value="WH_DNA-bd_sf"/>
</dbReference>
<evidence type="ECO:0000313" key="5">
    <source>
        <dbReference type="EMBL" id="RKD21723.1"/>
    </source>
</evidence>
<keyword evidence="2" id="KW-0238">DNA-binding</keyword>
<dbReference type="InterPro" id="IPR001845">
    <property type="entry name" value="HTH_ArsR_DNA-bd_dom"/>
</dbReference>
<keyword evidence="3" id="KW-0804">Transcription</keyword>
<name>A0A419SEI9_9BACL</name>
<feature type="domain" description="HTH deoR-type" evidence="4">
    <location>
        <begin position="4"/>
        <end position="63"/>
    </location>
</feature>
<keyword evidence="1" id="KW-0805">Transcription regulation</keyword>
<gene>
    <name evidence="5" type="ORF">BEP19_13925</name>
</gene>
<dbReference type="PROSITE" id="PS51000">
    <property type="entry name" value="HTH_DEOR_2"/>
    <property type="match status" value="1"/>
</dbReference>
<dbReference type="PANTHER" id="PTHR38600:SF2">
    <property type="entry name" value="SLL0088 PROTEIN"/>
    <property type="match status" value="1"/>
</dbReference>
<sequence>MSRRNSTRNEILNMLKLHGSLTVSGMASQLQITEMAVRRHLNTLERDDLIASKMVRQAMGRPTNVYSLTEEADHLFPRHYSEFALDFLQDLEELEGQEKIKRLFDRREERMSEKYKKQVKGETLREKVSQLAELQNEKGYMVEVEEGPAGGSFILKEYNCPISQVAKEYNEACDCELSLFEKVLEAHVERNECIAQGEDKCVYVIKPINESELE</sequence>
<dbReference type="InterPro" id="IPR001034">
    <property type="entry name" value="DeoR_HTH"/>
</dbReference>
<evidence type="ECO:0000256" key="3">
    <source>
        <dbReference type="ARBA" id="ARBA00023163"/>
    </source>
</evidence>
<dbReference type="Gene3D" id="1.10.10.10">
    <property type="entry name" value="Winged helix-like DNA-binding domain superfamily/Winged helix DNA-binding domain"/>
    <property type="match status" value="1"/>
</dbReference>